<keyword evidence="2" id="KW-1185">Reference proteome</keyword>
<comment type="caution">
    <text evidence="1">The sequence shown here is derived from an EMBL/GenBank/DDBJ whole genome shotgun (WGS) entry which is preliminary data.</text>
</comment>
<accession>A0A9W9P5B8</accession>
<gene>
    <name evidence="1" type="ORF">N7469_004894</name>
</gene>
<reference evidence="1" key="2">
    <citation type="journal article" date="2023" name="IMA Fungus">
        <title>Comparative genomic study of the Penicillium genus elucidates a diverse pangenome and 15 lateral gene transfer events.</title>
        <authorList>
            <person name="Petersen C."/>
            <person name="Sorensen T."/>
            <person name="Nielsen M.R."/>
            <person name="Sondergaard T.E."/>
            <person name="Sorensen J.L."/>
            <person name="Fitzpatrick D.A."/>
            <person name="Frisvad J.C."/>
            <person name="Nielsen K.L."/>
        </authorList>
    </citation>
    <scope>NUCLEOTIDE SEQUENCE</scope>
    <source>
        <strain evidence="1">IBT 23319</strain>
    </source>
</reference>
<protein>
    <submittedName>
        <fullName evidence="1">Zn(II)2Cys6 transcription factor</fullName>
    </submittedName>
</protein>
<dbReference type="AlphaFoldDB" id="A0A9W9P5B8"/>
<dbReference type="EMBL" id="JAPQKT010000003">
    <property type="protein sequence ID" value="KAJ5235726.1"/>
    <property type="molecule type" value="Genomic_DNA"/>
</dbReference>
<dbReference type="GeneID" id="81382981"/>
<organism evidence="1 2">
    <name type="scientific">Penicillium citrinum</name>
    <dbReference type="NCBI Taxonomy" id="5077"/>
    <lineage>
        <taxon>Eukaryota</taxon>
        <taxon>Fungi</taxon>
        <taxon>Dikarya</taxon>
        <taxon>Ascomycota</taxon>
        <taxon>Pezizomycotina</taxon>
        <taxon>Eurotiomycetes</taxon>
        <taxon>Eurotiomycetidae</taxon>
        <taxon>Eurotiales</taxon>
        <taxon>Aspergillaceae</taxon>
        <taxon>Penicillium</taxon>
    </lineage>
</organism>
<reference evidence="1" key="1">
    <citation type="submission" date="2022-11" db="EMBL/GenBank/DDBJ databases">
        <authorList>
            <person name="Petersen C."/>
        </authorList>
    </citation>
    <scope>NUCLEOTIDE SEQUENCE</scope>
    <source>
        <strain evidence="1">IBT 23319</strain>
    </source>
</reference>
<evidence type="ECO:0000313" key="2">
    <source>
        <dbReference type="Proteomes" id="UP001147733"/>
    </source>
</evidence>
<sequence>MAIRLNDFHSIADQFSGLLDPARLTEDLDPYHEEIMWSMIDYGILGSDPHKKPLVPLSSMSGLPSPDSWALQAGFNFSAPPRESSSNAGIFDNLSPTMRLNEVEHLLDCSPGTNGLV</sequence>
<dbReference type="Proteomes" id="UP001147733">
    <property type="component" value="Unassembled WGS sequence"/>
</dbReference>
<evidence type="ECO:0000313" key="1">
    <source>
        <dbReference type="EMBL" id="KAJ5235726.1"/>
    </source>
</evidence>
<dbReference type="OrthoDB" id="424974at2759"/>
<name>A0A9W9P5B8_PENCI</name>
<dbReference type="RefSeq" id="XP_056503226.1">
    <property type="nucleotide sequence ID" value="XM_056643814.1"/>
</dbReference>
<proteinExistence type="predicted"/>